<dbReference type="EMBL" id="RFFG01000010">
    <property type="protein sequence ID" value="RMI46144.1"/>
    <property type="molecule type" value="Genomic_DNA"/>
</dbReference>
<dbReference type="GO" id="GO:0043531">
    <property type="term" value="F:ADP binding"/>
    <property type="evidence" value="ECO:0007669"/>
    <property type="project" value="InterPro"/>
</dbReference>
<dbReference type="GO" id="GO:0000160">
    <property type="term" value="P:phosphorelay signal transduction system"/>
    <property type="evidence" value="ECO:0007669"/>
    <property type="project" value="InterPro"/>
</dbReference>
<feature type="region of interest" description="Disordered" evidence="5">
    <location>
        <begin position="256"/>
        <end position="276"/>
    </location>
</feature>
<dbReference type="SMART" id="SM01043">
    <property type="entry name" value="BTAD"/>
    <property type="match status" value="1"/>
</dbReference>
<dbReference type="SUPFAM" id="SSF52540">
    <property type="entry name" value="P-loop containing nucleoside triphosphate hydrolases"/>
    <property type="match status" value="1"/>
</dbReference>
<dbReference type="InterPro" id="IPR051677">
    <property type="entry name" value="AfsR-DnrI-RedD_regulator"/>
</dbReference>
<evidence type="ECO:0000256" key="3">
    <source>
        <dbReference type="ARBA" id="ARBA00023125"/>
    </source>
</evidence>
<dbReference type="Pfam" id="PF03704">
    <property type="entry name" value="BTAD"/>
    <property type="match status" value="1"/>
</dbReference>
<dbReference type="PRINTS" id="PR00364">
    <property type="entry name" value="DISEASERSIST"/>
</dbReference>
<evidence type="ECO:0000256" key="2">
    <source>
        <dbReference type="ARBA" id="ARBA00023015"/>
    </source>
</evidence>
<dbReference type="SUPFAM" id="SSF48452">
    <property type="entry name" value="TPR-like"/>
    <property type="match status" value="4"/>
</dbReference>
<evidence type="ECO:0000313" key="8">
    <source>
        <dbReference type="EMBL" id="RMI46144.1"/>
    </source>
</evidence>
<evidence type="ECO:0000256" key="5">
    <source>
        <dbReference type="SAM" id="MobiDB-lite"/>
    </source>
</evidence>
<dbReference type="CDD" id="cd15831">
    <property type="entry name" value="BTAD"/>
    <property type="match status" value="1"/>
</dbReference>
<keyword evidence="2" id="KW-0805">Transcription regulation</keyword>
<gene>
    <name evidence="8" type="ORF">EBO15_07950</name>
</gene>
<dbReference type="Gene3D" id="1.25.40.10">
    <property type="entry name" value="Tetratricopeptide repeat domain"/>
    <property type="match status" value="3"/>
</dbReference>
<evidence type="ECO:0000313" key="9">
    <source>
        <dbReference type="Proteomes" id="UP000282674"/>
    </source>
</evidence>
<dbReference type="InterPro" id="IPR001867">
    <property type="entry name" value="OmpR/PhoB-type_DNA-bd"/>
</dbReference>
<dbReference type="GO" id="GO:0003677">
    <property type="term" value="F:DNA binding"/>
    <property type="evidence" value="ECO:0007669"/>
    <property type="project" value="UniProtKB-KW"/>
</dbReference>
<dbReference type="InterPro" id="IPR011990">
    <property type="entry name" value="TPR-like_helical_dom_sf"/>
</dbReference>
<keyword evidence="9" id="KW-1185">Reference proteome</keyword>
<evidence type="ECO:0000256" key="4">
    <source>
        <dbReference type="ARBA" id="ARBA00023163"/>
    </source>
</evidence>
<comment type="similarity">
    <text evidence="1">Belongs to the AfsR/DnrI/RedD regulatory family.</text>
</comment>
<dbReference type="InterPro" id="IPR036388">
    <property type="entry name" value="WH-like_DNA-bd_sf"/>
</dbReference>
<dbReference type="PANTHER" id="PTHR35807:SF1">
    <property type="entry name" value="TRANSCRIPTIONAL REGULATOR REDD"/>
    <property type="match status" value="1"/>
</dbReference>
<evidence type="ECO:0000259" key="7">
    <source>
        <dbReference type="SMART" id="SM01043"/>
    </source>
</evidence>
<dbReference type="PANTHER" id="PTHR35807">
    <property type="entry name" value="TRANSCRIPTIONAL REGULATOR REDD-RELATED"/>
    <property type="match status" value="1"/>
</dbReference>
<dbReference type="Gene3D" id="1.10.10.10">
    <property type="entry name" value="Winged helix-like DNA-binding domain superfamily/Winged helix DNA-binding domain"/>
    <property type="match status" value="1"/>
</dbReference>
<dbReference type="InterPro" id="IPR016032">
    <property type="entry name" value="Sig_transdc_resp-reg_C-effctor"/>
</dbReference>
<feature type="domain" description="Bacterial transcriptional activator" evidence="7">
    <location>
        <begin position="110"/>
        <end position="253"/>
    </location>
</feature>
<organism evidence="8 9">
    <name type="scientific">Actinomadura harenae</name>
    <dbReference type="NCBI Taxonomy" id="2483351"/>
    <lineage>
        <taxon>Bacteria</taxon>
        <taxon>Bacillati</taxon>
        <taxon>Actinomycetota</taxon>
        <taxon>Actinomycetes</taxon>
        <taxon>Streptosporangiales</taxon>
        <taxon>Thermomonosporaceae</taxon>
        <taxon>Actinomadura</taxon>
    </lineage>
</organism>
<dbReference type="GO" id="GO:0006355">
    <property type="term" value="P:regulation of DNA-templated transcription"/>
    <property type="evidence" value="ECO:0007669"/>
    <property type="project" value="InterPro"/>
</dbReference>
<dbReference type="InterPro" id="IPR027417">
    <property type="entry name" value="P-loop_NTPase"/>
</dbReference>
<dbReference type="AlphaFoldDB" id="A0A3M2M8K0"/>
<keyword evidence="4" id="KW-0804">Transcription</keyword>
<accession>A0A3M2M8K0</accession>
<evidence type="ECO:0000259" key="6">
    <source>
        <dbReference type="SMART" id="SM00862"/>
    </source>
</evidence>
<name>A0A3M2M8K0_9ACTN</name>
<dbReference type="SMART" id="SM00862">
    <property type="entry name" value="Trans_reg_C"/>
    <property type="match status" value="1"/>
</dbReference>
<dbReference type="Pfam" id="PF00931">
    <property type="entry name" value="NB-ARC"/>
    <property type="match status" value="1"/>
</dbReference>
<comment type="caution">
    <text evidence="8">The sequence shown here is derived from an EMBL/GenBank/DDBJ whole genome shotgun (WGS) entry which is preliminary data.</text>
</comment>
<dbReference type="Gene3D" id="3.40.50.300">
    <property type="entry name" value="P-loop containing nucleotide triphosphate hydrolases"/>
    <property type="match status" value="1"/>
</dbReference>
<proteinExistence type="inferred from homology"/>
<dbReference type="InterPro" id="IPR002182">
    <property type="entry name" value="NB-ARC"/>
</dbReference>
<dbReference type="InterPro" id="IPR005158">
    <property type="entry name" value="BTAD"/>
</dbReference>
<sequence>MAAGVDGSGWMGDGGRMRILILGPIEVWRGGERLQLGGAKQRTLLAGLALHAGRHVAADRIIGWLWGEDPPTTAVQQLHKQVSQLRSLLGAGSIERHAQGYTLHVGPDGLDLAGMEAAARAGRAHLAEGRVREAAERFRAALWTWRGRSIADAAPGLNGAGQFLEERRLAVALEWADTELMIGGSAELVAGLRILVAEHPCQERLWAQLILSLHRAGRGADALAAYEECRAVLADRLGLDPGVELRRLHQAMVEDDPGLSLRASDPDSPQAGADVPRPVNLPAAIGDFTGREAQVAWIRERLVRGAVERLAVPVLVVCGQGGVGKTALALQVAHDVESDFPDGRLYVNLRGQDPCPTDPIDVLHRLLHAVGVDDSAMPRDPDEAGELFRSRTAGRRMLFVLDNAADEAQVRPLLPGSPSCSVLVTSRSRLSGLSGTQTLSLEVFSARQAVGLIRAIVGGERVAAEPDTAHDIARLCGHLPLAVRIASARLASRPHWPLARLAERLMDERRRLNELAFGDMEVRASVALGYQGLTEPQRRAFRVLGLVQIPDFAAWTLAPLLGVPVAEAEDLIDALIDAQLLEVVQSGPGGRLRLRFHDLVLLYSRECLAQEPPQPRHAALARISDAWLQLTRTAQGHAGTHRSWSPAPAAATAYPGLTEREMSGIVSTPLPWYDEERLALRTAVSQACEAGLTSTAWGICHHLVDFFELRGQYDDWEHTHRTALRLCLRSGDALGEATTRLGLARCLLPLDFDSALTEVELALKAFRELKCHAAEAEALTTRATLLRLAGRHHEATEDLNRARGVAEWAGNALAAVRAEREFALNEHEQGRHAESIAAMRRSLDHATRHGMSHERAATLQRLAIIKREHCDHAAAFDLAGQALALYREQGDVRSEGFTLLTLGMAALSLEEPGAASLIRAGLGLLTRLNMNVGGVQTRYVMGRLDLAEGRVAQAIDHLDSARRPGRSSTSPHFLAQVHSWLAEAYRRCGRDQEAHAAYLTARTLCQQIGNRTAADDLDRLMTALGLAEPKGGESSPR</sequence>
<dbReference type="SUPFAM" id="SSF46894">
    <property type="entry name" value="C-terminal effector domain of the bipartite response regulators"/>
    <property type="match status" value="1"/>
</dbReference>
<feature type="domain" description="OmpR/PhoB-type" evidence="6">
    <location>
        <begin position="31"/>
        <end position="103"/>
    </location>
</feature>
<keyword evidence="3" id="KW-0238">DNA-binding</keyword>
<reference evidence="8 9" key="1">
    <citation type="submission" date="2018-10" db="EMBL/GenBank/DDBJ databases">
        <title>Isolation from soil.</title>
        <authorList>
            <person name="Hu J."/>
        </authorList>
    </citation>
    <scope>NUCLEOTIDE SEQUENCE [LARGE SCALE GENOMIC DNA]</scope>
    <source>
        <strain evidence="8 9">NEAU-Ht49</strain>
    </source>
</reference>
<evidence type="ECO:0000256" key="1">
    <source>
        <dbReference type="ARBA" id="ARBA00005820"/>
    </source>
</evidence>
<protein>
    <submittedName>
        <fullName evidence="8">AfsR family transcriptional regulator</fullName>
    </submittedName>
</protein>
<dbReference type="Proteomes" id="UP000282674">
    <property type="component" value="Unassembled WGS sequence"/>
</dbReference>